<feature type="signal peptide" evidence="1">
    <location>
        <begin position="1"/>
        <end position="20"/>
    </location>
</feature>
<evidence type="ECO:0000313" key="3">
    <source>
        <dbReference type="EMBL" id="KAK2563624.1"/>
    </source>
</evidence>
<accession>A0AAD9QLP9</accession>
<dbReference type="Gene3D" id="3.50.4.10">
    <property type="entry name" value="Hepatocyte Growth Factor"/>
    <property type="match status" value="1"/>
</dbReference>
<name>A0AAD9QLP9_ACRCE</name>
<reference evidence="3" key="2">
    <citation type="journal article" date="2023" name="Science">
        <title>Genomic signatures of disease resistance in endangered staghorn corals.</title>
        <authorList>
            <person name="Vollmer S.V."/>
            <person name="Selwyn J.D."/>
            <person name="Despard B.A."/>
            <person name="Roesel C.L."/>
        </authorList>
    </citation>
    <scope>NUCLEOTIDE SEQUENCE</scope>
    <source>
        <strain evidence="3">K2</strain>
    </source>
</reference>
<keyword evidence="1" id="KW-0732">Signal</keyword>
<sequence length="349" mass="39310">MVSLMVAILILDTKFSSTAATPVYEPIGCFSNRGISPQPMSLLLKDFRPDMNWNEIDSVVKRCANLAHEKRLRYFGLKYYGECWSGETADQTYNRDGPSEACVRGVGQRSSYFVYKFYDYGDKSPGCKDTWKGQDNVCFQVQASRTLTRTAETVSYCNETLAPTVTERGVRLVEQFLYILNLNSQSNFSRCLVIGKMNTSSYSILPSFTGLSIVNATLTCAVRERSKWNVQSCNGSECGYLSIAPRDINPVSGSFVQHATDASIIGHVIKRLLVDDAVSCARECLLYLNCLSINYEYKPTANPESIHLGMICELNDNTSTDVHFQPRFGYKYYERLTPNSLTQFNNLFQ</sequence>
<dbReference type="EMBL" id="JARQWQ010000025">
    <property type="protein sequence ID" value="KAK2563624.1"/>
    <property type="molecule type" value="Genomic_DNA"/>
</dbReference>
<dbReference type="InterPro" id="IPR003609">
    <property type="entry name" value="Pan_app"/>
</dbReference>
<keyword evidence="4" id="KW-1185">Reference proteome</keyword>
<dbReference type="SMART" id="SM00473">
    <property type="entry name" value="PAN_AP"/>
    <property type="match status" value="1"/>
</dbReference>
<reference evidence="3" key="1">
    <citation type="journal article" date="2023" name="G3 (Bethesda)">
        <title>Whole genome assembly and annotation of the endangered Caribbean coral Acropora cervicornis.</title>
        <authorList>
            <person name="Selwyn J.D."/>
            <person name="Vollmer S.V."/>
        </authorList>
    </citation>
    <scope>NUCLEOTIDE SEQUENCE</scope>
    <source>
        <strain evidence="3">K2</strain>
    </source>
</reference>
<dbReference type="AlphaFoldDB" id="A0AAD9QLP9"/>
<dbReference type="Pfam" id="PF00024">
    <property type="entry name" value="PAN_1"/>
    <property type="match status" value="1"/>
</dbReference>
<evidence type="ECO:0000259" key="2">
    <source>
        <dbReference type="SMART" id="SM00473"/>
    </source>
</evidence>
<protein>
    <recommendedName>
        <fullName evidence="2">Apple domain-containing protein</fullName>
    </recommendedName>
</protein>
<proteinExistence type="predicted"/>
<feature type="domain" description="Apple" evidence="2">
    <location>
        <begin position="250"/>
        <end position="336"/>
    </location>
</feature>
<comment type="caution">
    <text evidence="3">The sequence shown here is derived from an EMBL/GenBank/DDBJ whole genome shotgun (WGS) entry which is preliminary data.</text>
</comment>
<evidence type="ECO:0000313" key="4">
    <source>
        <dbReference type="Proteomes" id="UP001249851"/>
    </source>
</evidence>
<feature type="chain" id="PRO_5041999626" description="Apple domain-containing protein" evidence="1">
    <location>
        <begin position="21"/>
        <end position="349"/>
    </location>
</feature>
<dbReference type="Proteomes" id="UP001249851">
    <property type="component" value="Unassembled WGS sequence"/>
</dbReference>
<evidence type="ECO:0000256" key="1">
    <source>
        <dbReference type="SAM" id="SignalP"/>
    </source>
</evidence>
<organism evidence="3 4">
    <name type="scientific">Acropora cervicornis</name>
    <name type="common">Staghorn coral</name>
    <dbReference type="NCBI Taxonomy" id="6130"/>
    <lineage>
        <taxon>Eukaryota</taxon>
        <taxon>Metazoa</taxon>
        <taxon>Cnidaria</taxon>
        <taxon>Anthozoa</taxon>
        <taxon>Hexacorallia</taxon>
        <taxon>Scleractinia</taxon>
        <taxon>Astrocoeniina</taxon>
        <taxon>Acroporidae</taxon>
        <taxon>Acropora</taxon>
    </lineage>
</organism>
<gene>
    <name evidence="3" type="ORF">P5673_013361</name>
</gene>